<dbReference type="STRING" id="317010.RU96_GL000910"/>
<evidence type="ECO:0000313" key="8">
    <source>
        <dbReference type="Proteomes" id="UP000182835"/>
    </source>
</evidence>
<dbReference type="Pfam" id="PF07739">
    <property type="entry name" value="TipAS"/>
    <property type="match status" value="1"/>
</dbReference>
<name>A0A1L8R401_9ENTE</name>
<dbReference type="OrthoDB" id="9814833at2"/>
<dbReference type="InterPro" id="IPR009061">
    <property type="entry name" value="DNA-bd_dom_put_sf"/>
</dbReference>
<evidence type="ECO:0000313" key="9">
    <source>
        <dbReference type="Proteomes" id="UP000216797"/>
    </source>
</evidence>
<dbReference type="RefSeq" id="WP_071865414.1">
    <property type="nucleotide sequence ID" value="NZ_JBHLVQ010000006.1"/>
</dbReference>
<dbReference type="PANTHER" id="PTHR30204:SF90">
    <property type="entry name" value="HTH-TYPE TRANSCRIPTIONAL ACTIVATOR MTA"/>
    <property type="match status" value="1"/>
</dbReference>
<evidence type="ECO:0000256" key="3">
    <source>
        <dbReference type="ARBA" id="ARBA00023159"/>
    </source>
</evidence>
<reference evidence="7 9" key="2">
    <citation type="submission" date="2015-08" db="EMBL/GenBank/DDBJ databases">
        <title>Enterococcus genome sequence.</title>
        <authorList>
            <person name="Acedo J.Z."/>
            <person name="Vederas J.C."/>
        </authorList>
    </citation>
    <scope>NUCLEOTIDE SEQUENCE [LARGE SCALE GENOMIC DNA]</scope>
    <source>
        <strain evidence="7 9">49</strain>
    </source>
</reference>
<dbReference type="PROSITE" id="PS50937">
    <property type="entry name" value="HTH_MERR_2"/>
    <property type="match status" value="1"/>
</dbReference>
<evidence type="ECO:0000313" key="7">
    <source>
        <dbReference type="EMBL" id="PAB00123.1"/>
    </source>
</evidence>
<evidence type="ECO:0000256" key="1">
    <source>
        <dbReference type="ARBA" id="ARBA00023015"/>
    </source>
</evidence>
<accession>A0A1L8R401</accession>
<organism evidence="6 8">
    <name type="scientific">Enterococcus canintestini</name>
    <dbReference type="NCBI Taxonomy" id="317010"/>
    <lineage>
        <taxon>Bacteria</taxon>
        <taxon>Bacillati</taxon>
        <taxon>Bacillota</taxon>
        <taxon>Bacilli</taxon>
        <taxon>Lactobacillales</taxon>
        <taxon>Enterococcaceae</taxon>
        <taxon>Enterococcus</taxon>
    </lineage>
</organism>
<dbReference type="AlphaFoldDB" id="A0A1L8R401"/>
<keyword evidence="9" id="KW-1185">Reference proteome</keyword>
<dbReference type="CDD" id="cd01106">
    <property type="entry name" value="HTH_TipAL-Mta"/>
    <property type="match status" value="1"/>
</dbReference>
<dbReference type="InterPro" id="IPR000551">
    <property type="entry name" value="MerR-type_HTH_dom"/>
</dbReference>
<dbReference type="InterPro" id="IPR047057">
    <property type="entry name" value="MerR_fam"/>
</dbReference>
<dbReference type="PANTHER" id="PTHR30204">
    <property type="entry name" value="REDOX-CYCLING DRUG-SENSING TRANSCRIPTIONAL ACTIVATOR SOXR"/>
    <property type="match status" value="1"/>
</dbReference>
<dbReference type="SUPFAM" id="SSF46955">
    <property type="entry name" value="Putative DNA-binding domain"/>
    <property type="match status" value="1"/>
</dbReference>
<evidence type="ECO:0000256" key="2">
    <source>
        <dbReference type="ARBA" id="ARBA00023125"/>
    </source>
</evidence>
<keyword evidence="1" id="KW-0805">Transcription regulation</keyword>
<dbReference type="InterPro" id="IPR036244">
    <property type="entry name" value="TipA-like_antibiotic-bd"/>
</dbReference>
<dbReference type="SUPFAM" id="SSF89082">
    <property type="entry name" value="Antibiotic binding domain of TipA-like multidrug resistance regulators"/>
    <property type="match status" value="1"/>
</dbReference>
<dbReference type="EMBL" id="LHUG01000012">
    <property type="protein sequence ID" value="PAB00123.1"/>
    <property type="molecule type" value="Genomic_DNA"/>
</dbReference>
<keyword evidence="2" id="KW-0238">DNA-binding</keyword>
<dbReference type="GO" id="GO:0003677">
    <property type="term" value="F:DNA binding"/>
    <property type="evidence" value="ECO:0007669"/>
    <property type="project" value="UniProtKB-KW"/>
</dbReference>
<dbReference type="SMART" id="SM00422">
    <property type="entry name" value="HTH_MERR"/>
    <property type="match status" value="1"/>
</dbReference>
<feature type="domain" description="HTH merR-type" evidence="5">
    <location>
        <begin position="1"/>
        <end position="70"/>
    </location>
</feature>
<evidence type="ECO:0000259" key="5">
    <source>
        <dbReference type="PROSITE" id="PS50937"/>
    </source>
</evidence>
<dbReference type="Gene3D" id="1.10.1660.10">
    <property type="match status" value="1"/>
</dbReference>
<reference evidence="6 8" key="1">
    <citation type="submission" date="2014-12" db="EMBL/GenBank/DDBJ databases">
        <title>Draft genome sequences of 29 type strains of Enterococci.</title>
        <authorList>
            <person name="Zhong Z."/>
            <person name="Sun Z."/>
            <person name="Liu W."/>
            <person name="Zhang W."/>
            <person name="Zhang H."/>
        </authorList>
    </citation>
    <scope>NUCLEOTIDE SEQUENCE [LARGE SCALE GENOMIC DNA]</scope>
    <source>
        <strain evidence="6 8">DSM 21207</strain>
    </source>
</reference>
<gene>
    <name evidence="7" type="ORF">AKL21_11245</name>
    <name evidence="6" type="ORF">RU96_GL000910</name>
</gene>
<dbReference type="InterPro" id="IPR012925">
    <property type="entry name" value="TipAS_dom"/>
</dbReference>
<protein>
    <recommendedName>
        <fullName evidence="5">HTH merR-type domain-containing protein</fullName>
    </recommendedName>
</protein>
<evidence type="ECO:0000313" key="6">
    <source>
        <dbReference type="EMBL" id="OJG14457.1"/>
    </source>
</evidence>
<dbReference type="EMBL" id="JXKG01000018">
    <property type="protein sequence ID" value="OJG14457.1"/>
    <property type="molecule type" value="Genomic_DNA"/>
</dbReference>
<proteinExistence type="predicted"/>
<evidence type="ECO:0000256" key="4">
    <source>
        <dbReference type="ARBA" id="ARBA00023163"/>
    </source>
</evidence>
<sequence length="254" mass="29472">MYTINELAKLANVSSRTLRYYDQIGLLKAKRKPDSDYRFYDNDAVDALQQILFFKSFGFSLTKIKTAMNLSQSKRLVLLEEQYQLLLQQQAQLTKTIQTLSQTLVYYQGGTKMNDSEKFAAFKADKIAENEAQFGKEIREKYGEKAVRAANDKWSHLTPSQYEQLQETEIALFANLKILAQSDQIDLDSTIAHQVFDAHKAWLQVAAPFYNQKYHRGLADMYVADERFAAYYNDRVEADVVDILHDIIYHYTKE</sequence>
<keyword evidence="3" id="KW-0010">Activator</keyword>
<dbReference type="Proteomes" id="UP000216797">
    <property type="component" value="Unassembled WGS sequence"/>
</dbReference>
<keyword evidence="4" id="KW-0804">Transcription</keyword>
<dbReference type="Gene3D" id="1.10.490.50">
    <property type="entry name" value="Antibiotic binding domain of TipA-like multidrug resistance regulators"/>
    <property type="match status" value="1"/>
</dbReference>
<dbReference type="GO" id="GO:0003700">
    <property type="term" value="F:DNA-binding transcription factor activity"/>
    <property type="evidence" value="ECO:0007669"/>
    <property type="project" value="InterPro"/>
</dbReference>
<comment type="caution">
    <text evidence="6">The sequence shown here is derived from an EMBL/GenBank/DDBJ whole genome shotgun (WGS) entry which is preliminary data.</text>
</comment>
<dbReference type="Proteomes" id="UP000182835">
    <property type="component" value="Unassembled WGS sequence"/>
</dbReference>
<dbReference type="Pfam" id="PF13411">
    <property type="entry name" value="MerR_1"/>
    <property type="match status" value="1"/>
</dbReference>